<evidence type="ECO:0000256" key="1">
    <source>
        <dbReference type="ARBA" id="ARBA00022574"/>
    </source>
</evidence>
<dbReference type="InParanoid" id="A0A5C3NSP0"/>
<dbReference type="AlphaFoldDB" id="A0A5C3NSP0"/>
<keyword evidence="2" id="KW-0677">Repeat</keyword>
<dbReference type="Gene3D" id="2.130.10.10">
    <property type="entry name" value="YVTN repeat-like/Quinoprotein amine dehydrogenase"/>
    <property type="match status" value="2"/>
</dbReference>
<dbReference type="PANTHER" id="PTHR22847">
    <property type="entry name" value="WD40 REPEAT PROTEIN"/>
    <property type="match status" value="1"/>
</dbReference>
<dbReference type="PANTHER" id="PTHR22847:SF637">
    <property type="entry name" value="WD REPEAT DOMAIN 5B"/>
    <property type="match status" value="1"/>
</dbReference>
<dbReference type="SUPFAM" id="SSF50978">
    <property type="entry name" value="WD40 repeat-like"/>
    <property type="match status" value="1"/>
</dbReference>
<protein>
    <submittedName>
        <fullName evidence="4">YVTN repeat-like/Quino protein amine dehydrogenase</fullName>
    </submittedName>
</protein>
<dbReference type="Pfam" id="PF00400">
    <property type="entry name" value="WD40"/>
    <property type="match status" value="1"/>
</dbReference>
<dbReference type="PROSITE" id="PS00678">
    <property type="entry name" value="WD_REPEATS_1"/>
    <property type="match status" value="1"/>
</dbReference>
<reference evidence="4 5" key="1">
    <citation type="journal article" date="2019" name="Nat. Ecol. Evol.">
        <title>Megaphylogeny resolves global patterns of mushroom evolution.</title>
        <authorList>
            <person name="Varga T."/>
            <person name="Krizsan K."/>
            <person name="Foldi C."/>
            <person name="Dima B."/>
            <person name="Sanchez-Garcia M."/>
            <person name="Sanchez-Ramirez S."/>
            <person name="Szollosi G.J."/>
            <person name="Szarkandi J.G."/>
            <person name="Papp V."/>
            <person name="Albert L."/>
            <person name="Andreopoulos W."/>
            <person name="Angelini C."/>
            <person name="Antonin V."/>
            <person name="Barry K.W."/>
            <person name="Bougher N.L."/>
            <person name="Buchanan P."/>
            <person name="Buyck B."/>
            <person name="Bense V."/>
            <person name="Catcheside P."/>
            <person name="Chovatia M."/>
            <person name="Cooper J."/>
            <person name="Damon W."/>
            <person name="Desjardin D."/>
            <person name="Finy P."/>
            <person name="Geml J."/>
            <person name="Haridas S."/>
            <person name="Hughes K."/>
            <person name="Justo A."/>
            <person name="Karasinski D."/>
            <person name="Kautmanova I."/>
            <person name="Kiss B."/>
            <person name="Kocsube S."/>
            <person name="Kotiranta H."/>
            <person name="LaButti K.M."/>
            <person name="Lechner B.E."/>
            <person name="Liimatainen K."/>
            <person name="Lipzen A."/>
            <person name="Lukacs Z."/>
            <person name="Mihaltcheva S."/>
            <person name="Morgado L.N."/>
            <person name="Niskanen T."/>
            <person name="Noordeloos M.E."/>
            <person name="Ohm R.A."/>
            <person name="Ortiz-Santana B."/>
            <person name="Ovrebo C."/>
            <person name="Racz N."/>
            <person name="Riley R."/>
            <person name="Savchenko A."/>
            <person name="Shiryaev A."/>
            <person name="Soop K."/>
            <person name="Spirin V."/>
            <person name="Szebenyi C."/>
            <person name="Tomsovsky M."/>
            <person name="Tulloss R.E."/>
            <person name="Uehling J."/>
            <person name="Grigoriev I.V."/>
            <person name="Vagvolgyi C."/>
            <person name="Papp T."/>
            <person name="Martin F.M."/>
            <person name="Miettinen O."/>
            <person name="Hibbett D.S."/>
            <person name="Nagy L.G."/>
        </authorList>
    </citation>
    <scope>NUCLEOTIDE SEQUENCE [LARGE SCALE GENOMIC DNA]</scope>
    <source>
        <strain evidence="4 5">HHB13444</strain>
    </source>
</reference>
<feature type="repeat" description="WD" evidence="3">
    <location>
        <begin position="12"/>
        <end position="53"/>
    </location>
</feature>
<sequence>MQYVKSGDITTDIGHAGGVAAVAFSPNGEHLASGGFDRRVCIWNVSDRRLIHTFHGASAALSLAWDPTETGTLICGFEDGSIYAIHASPVRPSSADYLFYTAHHFPVEHLAIHDAQLASGAHEDVAIWERGSDGKVGRWKHQLDLESPPTNSNNDDRGVLVTSIHWTRLRKRQPLLLVTYIYHGYVFFKAGEWTRLRANPLNGLIGSASVTPDGARLIISNVTSGFDIYETETGESVGTLAHPVSGMFAVPVLYVHGGNAVIGGSTCGEVHVWDATALRVHQVLRHAGKTGGYLVSDSLYSHATESDRILALSAHYDVTRDRFLIATGRTDADADMSITIWCAEGGE</sequence>
<dbReference type="InterPro" id="IPR001680">
    <property type="entry name" value="WD40_rpt"/>
</dbReference>
<accession>A0A5C3NSP0</accession>
<dbReference type="SMART" id="SM00320">
    <property type="entry name" value="WD40"/>
    <property type="match status" value="4"/>
</dbReference>
<dbReference type="PROSITE" id="PS50082">
    <property type="entry name" value="WD_REPEATS_2"/>
    <property type="match status" value="1"/>
</dbReference>
<evidence type="ECO:0000313" key="5">
    <source>
        <dbReference type="Proteomes" id="UP000308197"/>
    </source>
</evidence>
<proteinExistence type="predicted"/>
<dbReference type="EMBL" id="ML211794">
    <property type="protein sequence ID" value="TFK80345.1"/>
    <property type="molecule type" value="Genomic_DNA"/>
</dbReference>
<organism evidence="4 5">
    <name type="scientific">Polyporus arcularius HHB13444</name>
    <dbReference type="NCBI Taxonomy" id="1314778"/>
    <lineage>
        <taxon>Eukaryota</taxon>
        <taxon>Fungi</taxon>
        <taxon>Dikarya</taxon>
        <taxon>Basidiomycota</taxon>
        <taxon>Agaricomycotina</taxon>
        <taxon>Agaricomycetes</taxon>
        <taxon>Polyporales</taxon>
        <taxon>Polyporaceae</taxon>
        <taxon>Polyporus</taxon>
    </lineage>
</organism>
<name>A0A5C3NSP0_9APHY</name>
<evidence type="ECO:0000256" key="2">
    <source>
        <dbReference type="ARBA" id="ARBA00022737"/>
    </source>
</evidence>
<dbReference type="InterPro" id="IPR019775">
    <property type="entry name" value="WD40_repeat_CS"/>
</dbReference>
<dbReference type="Proteomes" id="UP000308197">
    <property type="component" value="Unassembled WGS sequence"/>
</dbReference>
<evidence type="ECO:0000256" key="3">
    <source>
        <dbReference type="PROSITE-ProRule" id="PRU00221"/>
    </source>
</evidence>
<dbReference type="PROSITE" id="PS50294">
    <property type="entry name" value="WD_REPEATS_REGION"/>
    <property type="match status" value="1"/>
</dbReference>
<evidence type="ECO:0000313" key="4">
    <source>
        <dbReference type="EMBL" id="TFK80345.1"/>
    </source>
</evidence>
<dbReference type="InterPro" id="IPR015943">
    <property type="entry name" value="WD40/YVTN_repeat-like_dom_sf"/>
</dbReference>
<keyword evidence="5" id="KW-1185">Reference proteome</keyword>
<gene>
    <name evidence="4" type="ORF">K466DRAFT_504059</name>
</gene>
<dbReference type="GO" id="GO:1990234">
    <property type="term" value="C:transferase complex"/>
    <property type="evidence" value="ECO:0007669"/>
    <property type="project" value="UniProtKB-ARBA"/>
</dbReference>
<dbReference type="InterPro" id="IPR036322">
    <property type="entry name" value="WD40_repeat_dom_sf"/>
</dbReference>
<keyword evidence="1 3" id="KW-0853">WD repeat</keyword>
<dbReference type="STRING" id="1314778.A0A5C3NSP0"/>